<proteinExistence type="predicted"/>
<evidence type="ECO:0000313" key="2">
    <source>
        <dbReference type="Proteomes" id="UP000298337"/>
    </source>
</evidence>
<accession>A0A4Z0P7J7</accession>
<gene>
    <name evidence="1" type="ORF">EU556_10485</name>
</gene>
<sequence>MRKHHGMRPQDVVLLLKISLLEKQAWQGKAVAAALGLSAAEVSDALRRCQFARLLHPEHRTINRPRLLRFLLYGLPCVFPVELGAHQQGLPIWLPPNRKWPMLSDTYVWPTTDGPAWGATIEPLYPGAVVAARQDPALHELLTLTELLRLDNPLLHVSAKQQLRERLLVSELG</sequence>
<keyword evidence="2" id="KW-1185">Reference proteome</keyword>
<comment type="caution">
    <text evidence="1">The sequence shown here is derived from an EMBL/GenBank/DDBJ whole genome shotgun (WGS) entry which is preliminary data.</text>
</comment>
<organism evidence="1 2">
    <name type="scientific">Hymenobacter fodinae</name>
    <dbReference type="NCBI Taxonomy" id="2510796"/>
    <lineage>
        <taxon>Bacteria</taxon>
        <taxon>Pseudomonadati</taxon>
        <taxon>Bacteroidota</taxon>
        <taxon>Cytophagia</taxon>
        <taxon>Cytophagales</taxon>
        <taxon>Hymenobacteraceae</taxon>
        <taxon>Hymenobacter</taxon>
    </lineage>
</organism>
<dbReference type="EMBL" id="SRLA01000002">
    <property type="protein sequence ID" value="TGE08149.1"/>
    <property type="molecule type" value="Genomic_DNA"/>
</dbReference>
<evidence type="ECO:0000313" key="1">
    <source>
        <dbReference type="EMBL" id="TGE08149.1"/>
    </source>
</evidence>
<dbReference type="OrthoDB" id="194359at2"/>
<reference evidence="1 2" key="1">
    <citation type="submission" date="2019-04" db="EMBL/GenBank/DDBJ databases">
        <authorList>
            <person name="Feng G."/>
            <person name="Zhang J."/>
            <person name="Zhu H."/>
        </authorList>
    </citation>
    <scope>NUCLEOTIDE SEQUENCE [LARGE SCALE GENOMIC DNA]</scope>
    <source>
        <strain evidence="1 2">92R-1</strain>
    </source>
</reference>
<dbReference type="RefSeq" id="WP_135433895.1">
    <property type="nucleotide sequence ID" value="NZ_SRLA01000002.1"/>
</dbReference>
<protein>
    <submittedName>
        <fullName evidence="1">Uncharacterized protein</fullName>
    </submittedName>
</protein>
<name>A0A4Z0P7J7_9BACT</name>
<dbReference type="Proteomes" id="UP000298337">
    <property type="component" value="Unassembled WGS sequence"/>
</dbReference>
<dbReference type="AlphaFoldDB" id="A0A4Z0P7J7"/>